<protein>
    <submittedName>
        <fullName evidence="1">Uncharacterized protein</fullName>
    </submittedName>
</protein>
<evidence type="ECO:0000313" key="2">
    <source>
        <dbReference type="Proteomes" id="UP000317369"/>
    </source>
</evidence>
<accession>A0A517YPN9</accession>
<name>A0A517YPN9_9BACT</name>
<sequence length="96" mass="11389">MLPFLFIQGYIKNNANCPNYQFCQLQMTKKQKILRCFHYCYILFKQNIIITSCGAPTQSAFSVVSQLLQYQWLASMAMFMRADDVNFQLERFHQKT</sequence>
<gene>
    <name evidence="1" type="ORF">KS4_02180</name>
</gene>
<evidence type="ECO:0000313" key="1">
    <source>
        <dbReference type="EMBL" id="QDU32189.1"/>
    </source>
</evidence>
<dbReference type="AlphaFoldDB" id="A0A517YPN9"/>
<proteinExistence type="predicted"/>
<dbReference type="Proteomes" id="UP000317369">
    <property type="component" value="Chromosome"/>
</dbReference>
<keyword evidence="2" id="KW-1185">Reference proteome</keyword>
<dbReference type="KEGG" id="pcor:KS4_02180"/>
<reference evidence="1 2" key="1">
    <citation type="submission" date="2019-02" db="EMBL/GenBank/DDBJ databases">
        <title>Deep-cultivation of Planctomycetes and their phenomic and genomic characterization uncovers novel biology.</title>
        <authorList>
            <person name="Wiegand S."/>
            <person name="Jogler M."/>
            <person name="Boedeker C."/>
            <person name="Pinto D."/>
            <person name="Vollmers J."/>
            <person name="Rivas-Marin E."/>
            <person name="Kohn T."/>
            <person name="Peeters S.H."/>
            <person name="Heuer A."/>
            <person name="Rast P."/>
            <person name="Oberbeckmann S."/>
            <person name="Bunk B."/>
            <person name="Jeske O."/>
            <person name="Meyerdierks A."/>
            <person name="Storesund J.E."/>
            <person name="Kallscheuer N."/>
            <person name="Luecker S."/>
            <person name="Lage O.M."/>
            <person name="Pohl T."/>
            <person name="Merkel B.J."/>
            <person name="Hornburger P."/>
            <person name="Mueller R.-W."/>
            <person name="Bruemmer F."/>
            <person name="Labrenz M."/>
            <person name="Spormann A.M."/>
            <person name="Op den Camp H."/>
            <person name="Overmann J."/>
            <person name="Amann R."/>
            <person name="Jetten M.S.M."/>
            <person name="Mascher T."/>
            <person name="Medema M.H."/>
            <person name="Devos D.P."/>
            <person name="Kaster A.-K."/>
            <person name="Ovreas L."/>
            <person name="Rohde M."/>
            <person name="Galperin M.Y."/>
            <person name="Jogler C."/>
        </authorList>
    </citation>
    <scope>NUCLEOTIDE SEQUENCE [LARGE SCALE GENOMIC DNA]</scope>
    <source>
        <strain evidence="1 2">KS4</strain>
    </source>
</reference>
<organism evidence="1 2">
    <name type="scientific">Poriferisphaera corsica</name>
    <dbReference type="NCBI Taxonomy" id="2528020"/>
    <lineage>
        <taxon>Bacteria</taxon>
        <taxon>Pseudomonadati</taxon>
        <taxon>Planctomycetota</taxon>
        <taxon>Phycisphaerae</taxon>
        <taxon>Phycisphaerales</taxon>
        <taxon>Phycisphaeraceae</taxon>
        <taxon>Poriferisphaera</taxon>
    </lineage>
</organism>
<dbReference type="EMBL" id="CP036425">
    <property type="protein sequence ID" value="QDU32189.1"/>
    <property type="molecule type" value="Genomic_DNA"/>
</dbReference>